<accession>A0A0F6H4C5</accession>
<protein>
    <submittedName>
        <fullName evidence="1">Uncharacterized protein</fullName>
    </submittedName>
</protein>
<name>A0A0F6H4C5_LEPIR</name>
<evidence type="ECO:0000313" key="2">
    <source>
        <dbReference type="Proteomes" id="UP000006324"/>
    </source>
</evidence>
<proteinExistence type="predicted"/>
<organism evidence="1 2">
    <name type="scientific">Leptospira interrogans str. UI 12621</name>
    <dbReference type="NCBI Taxonomy" id="1049937"/>
    <lineage>
        <taxon>Bacteria</taxon>
        <taxon>Pseudomonadati</taxon>
        <taxon>Spirochaetota</taxon>
        <taxon>Spirochaetia</taxon>
        <taxon>Leptospirales</taxon>
        <taxon>Leptospiraceae</taxon>
        <taxon>Leptospira</taxon>
    </lineage>
</organism>
<dbReference type="AlphaFoldDB" id="A0A0F6H4C5"/>
<comment type="caution">
    <text evidence="1">The sequence shown here is derived from an EMBL/GenBank/DDBJ whole genome shotgun (WGS) entry which is preliminary data.</text>
</comment>
<evidence type="ECO:0000313" key="1">
    <source>
        <dbReference type="EMBL" id="EKO23056.1"/>
    </source>
</evidence>
<dbReference type="EMBL" id="AHNQ02000054">
    <property type="protein sequence ID" value="EKO23056.1"/>
    <property type="molecule type" value="Genomic_DNA"/>
</dbReference>
<sequence>MGKIFLLGDSNILQGQLKKFIFQKKSKSEFYKSIPKMQKPPKTNILQLNCKTHFLTQTHISTNYSYS</sequence>
<gene>
    <name evidence="1" type="ORF">LEP1GSC104_4111</name>
</gene>
<reference evidence="1 2" key="1">
    <citation type="submission" date="2012-09" db="EMBL/GenBank/DDBJ databases">
        <authorList>
            <person name="Harkins D.M."/>
            <person name="Durkin A.S."/>
            <person name="Brinkac L.M."/>
            <person name="Selengut J.D."/>
            <person name="Sanka R."/>
            <person name="DePew J."/>
            <person name="Purushe J."/>
            <person name="Chanthongthip A."/>
            <person name="Lattana O."/>
            <person name="Phetsouvanh R."/>
            <person name="Newton P.N."/>
            <person name="Vinetz J.M."/>
            <person name="Sutton G.G."/>
            <person name="Nelson W.C."/>
            <person name="Fouts D.E."/>
        </authorList>
    </citation>
    <scope>NUCLEOTIDE SEQUENCE [LARGE SCALE GENOMIC DNA]</scope>
    <source>
        <strain evidence="1 2">UI 12621</strain>
    </source>
</reference>
<dbReference type="Proteomes" id="UP000006324">
    <property type="component" value="Unassembled WGS sequence"/>
</dbReference>